<dbReference type="Proteomes" id="UP000532311">
    <property type="component" value="Unassembled WGS sequence"/>
</dbReference>
<name>A0A8H5YYE4_9HYPO</name>
<gene>
    <name evidence="2" type="ORF">FGLOB1_952</name>
</gene>
<proteinExistence type="predicted"/>
<evidence type="ECO:0000313" key="2">
    <source>
        <dbReference type="EMBL" id="KAF5719866.1"/>
    </source>
</evidence>
<keyword evidence="3" id="KW-1185">Reference proteome</keyword>
<evidence type="ECO:0000256" key="1">
    <source>
        <dbReference type="SAM" id="MobiDB-lite"/>
    </source>
</evidence>
<dbReference type="AlphaFoldDB" id="A0A8H5YYE4"/>
<feature type="compositionally biased region" description="Polar residues" evidence="1">
    <location>
        <begin position="11"/>
        <end position="24"/>
    </location>
</feature>
<feature type="region of interest" description="Disordered" evidence="1">
    <location>
        <begin position="1"/>
        <end position="24"/>
    </location>
</feature>
<comment type="caution">
    <text evidence="2">The sequence shown here is derived from an EMBL/GenBank/DDBJ whole genome shotgun (WGS) entry which is preliminary data.</text>
</comment>
<reference evidence="2 3" key="1">
    <citation type="submission" date="2020-05" db="EMBL/GenBank/DDBJ databases">
        <title>Identification and distribution of gene clusters putatively required for synthesis of sphingolipid metabolism inhibitors in phylogenetically diverse species of the filamentous fungus Fusarium.</title>
        <authorList>
            <person name="Kim H.-S."/>
            <person name="Busman M."/>
            <person name="Brown D.W."/>
            <person name="Divon H."/>
            <person name="Uhlig S."/>
            <person name="Proctor R.H."/>
        </authorList>
    </citation>
    <scope>NUCLEOTIDE SEQUENCE [LARGE SCALE GENOMIC DNA]</scope>
    <source>
        <strain evidence="2 3">NRRL 26131</strain>
    </source>
</reference>
<dbReference type="EMBL" id="JAAQPF010000028">
    <property type="protein sequence ID" value="KAF5719866.1"/>
    <property type="molecule type" value="Genomic_DNA"/>
</dbReference>
<protein>
    <submittedName>
        <fullName evidence="2">Uncharacterized protein</fullName>
    </submittedName>
</protein>
<evidence type="ECO:0000313" key="3">
    <source>
        <dbReference type="Proteomes" id="UP000532311"/>
    </source>
</evidence>
<accession>A0A8H5YYE4</accession>
<organism evidence="2 3">
    <name type="scientific">Fusarium globosum</name>
    <dbReference type="NCBI Taxonomy" id="78864"/>
    <lineage>
        <taxon>Eukaryota</taxon>
        <taxon>Fungi</taxon>
        <taxon>Dikarya</taxon>
        <taxon>Ascomycota</taxon>
        <taxon>Pezizomycotina</taxon>
        <taxon>Sordariomycetes</taxon>
        <taxon>Hypocreomycetidae</taxon>
        <taxon>Hypocreales</taxon>
        <taxon>Nectriaceae</taxon>
        <taxon>Fusarium</taxon>
        <taxon>Fusarium fujikuroi species complex</taxon>
    </lineage>
</organism>
<feature type="region of interest" description="Disordered" evidence="1">
    <location>
        <begin position="65"/>
        <end position="92"/>
    </location>
</feature>
<feature type="compositionally biased region" description="Basic and acidic residues" evidence="1">
    <location>
        <begin position="78"/>
        <end position="92"/>
    </location>
</feature>
<sequence>MKPASKRTGSECATSSSTPRHLRLSLSQQVFGRAKAAESRTESGSSLPPSYGSYAVCALVRANPYDRPSWTPAPPRDGSPKPDQGRSEKHYA</sequence>